<proteinExistence type="predicted"/>
<feature type="region of interest" description="Disordered" evidence="2">
    <location>
        <begin position="1"/>
        <end position="56"/>
    </location>
</feature>
<dbReference type="Proteomes" id="UP000201566">
    <property type="component" value="Segment"/>
</dbReference>
<dbReference type="SMART" id="SM00698">
    <property type="entry name" value="MORN"/>
    <property type="match status" value="4"/>
</dbReference>
<name>A0A291AU50_9VIRU</name>
<dbReference type="InterPro" id="IPR001810">
    <property type="entry name" value="F-box_dom"/>
</dbReference>
<evidence type="ECO:0000313" key="4">
    <source>
        <dbReference type="EMBL" id="ATE82551.1"/>
    </source>
</evidence>
<dbReference type="InterPro" id="IPR036047">
    <property type="entry name" value="F-box-like_dom_sf"/>
</dbReference>
<dbReference type="SUPFAM" id="SSF82185">
    <property type="entry name" value="Histone H3 K4-specific methyltransferase SET7/9 N-terminal domain"/>
    <property type="match status" value="1"/>
</dbReference>
<gene>
    <name evidence="4" type="ORF">pdul_cds_826</name>
</gene>
<dbReference type="Pfam" id="PF12937">
    <property type="entry name" value="F-box-like"/>
    <property type="match status" value="1"/>
</dbReference>
<evidence type="ECO:0000256" key="1">
    <source>
        <dbReference type="ARBA" id="ARBA00022737"/>
    </source>
</evidence>
<dbReference type="Gene3D" id="2.20.110.10">
    <property type="entry name" value="Histone H3 K4-specific methyltransferase SET7/9 N-terminal domain"/>
    <property type="match status" value="2"/>
</dbReference>
<keyword evidence="1" id="KW-0677">Repeat</keyword>
<dbReference type="PROSITE" id="PS50181">
    <property type="entry name" value="FBOX"/>
    <property type="match status" value="1"/>
</dbReference>
<evidence type="ECO:0000256" key="2">
    <source>
        <dbReference type="SAM" id="MobiDB-lite"/>
    </source>
</evidence>
<dbReference type="GeneID" id="34567919"/>
<dbReference type="Gene3D" id="1.20.1280.50">
    <property type="match status" value="1"/>
</dbReference>
<sequence length="326" mass="36300">MARRRHGRPGAPNGGKSRGRRRGHRDASVSVPVAPRPTAREPNHHQEDEDGATGSCPRCLMDLPDETLLVIMEYGGASAIGRLAQTCQRLAALGRDDTLWRHLCLSIPDGPSSVWDGAPHPRRGWRWIYRANAVCLWLVAKSEPVGWAYIEYGCDTRYAGEWSHGQPHGYGRGISDHGLFVRTIQGRWKDGVPHGFCIEYIDGQESGRGNYHDGKLHGMGRTTYSPGWTYEGHSRHGARHGVGTERYPDGSLYRGQFQWNERHGNGVLTLRDGTALRGSWAHDAFVVESVDALWSLVGSATDALQAADADQEFWLCRRYILPVFLP</sequence>
<evidence type="ECO:0000259" key="3">
    <source>
        <dbReference type="PROSITE" id="PS50181"/>
    </source>
</evidence>
<organism evidence="4 5">
    <name type="scientific">Pandoravirus dulcis</name>
    <dbReference type="NCBI Taxonomy" id="1349409"/>
    <lineage>
        <taxon>Viruses</taxon>
        <taxon>Pandoravirus</taxon>
    </lineage>
</organism>
<protein>
    <submittedName>
        <fullName evidence="4">F-box domain containing protein</fullName>
    </submittedName>
</protein>
<evidence type="ECO:0000313" key="5">
    <source>
        <dbReference type="Proteomes" id="UP000201566"/>
    </source>
</evidence>
<dbReference type="SUPFAM" id="SSF81383">
    <property type="entry name" value="F-box domain"/>
    <property type="match status" value="1"/>
</dbReference>
<dbReference type="Pfam" id="PF02493">
    <property type="entry name" value="MORN"/>
    <property type="match status" value="5"/>
</dbReference>
<dbReference type="PANTHER" id="PTHR23084">
    <property type="entry name" value="PHOSPHATIDYLINOSITOL-4-PHOSPHATE 5-KINASE RELATED"/>
    <property type="match status" value="1"/>
</dbReference>
<feature type="compositionally biased region" description="Basic and acidic residues" evidence="2">
    <location>
        <begin position="38"/>
        <end position="47"/>
    </location>
</feature>
<feature type="domain" description="F-box" evidence="3">
    <location>
        <begin position="57"/>
        <end position="103"/>
    </location>
</feature>
<dbReference type="KEGG" id="vg:34567919"/>
<dbReference type="FunFam" id="2.20.110.10:FF:000002">
    <property type="entry name" value="Phosphatidylinositol 4-phosphate 5-kinase 8"/>
    <property type="match status" value="1"/>
</dbReference>
<dbReference type="EMBL" id="KC977570">
    <property type="protein sequence ID" value="ATE82551.1"/>
    <property type="molecule type" value="Genomic_DNA"/>
</dbReference>
<dbReference type="PANTHER" id="PTHR23084:SF263">
    <property type="entry name" value="MORN REPEAT-CONTAINING PROTEIN 1"/>
    <property type="match status" value="1"/>
</dbReference>
<accession>A0A291AU50</accession>
<reference evidence="4 5" key="1">
    <citation type="journal article" date="2013" name="Science">
        <title>Pandoraviruses: amoeba viruses with genomes up to 2.5 Mb reaching that of parasitic eukaryotes.</title>
        <authorList>
            <person name="Philippe N."/>
            <person name="Legendre M."/>
            <person name="Doutre G."/>
            <person name="Coute Y."/>
            <person name="Poirot O."/>
            <person name="Lescot M."/>
            <person name="Arslan D."/>
            <person name="Seltzer V."/>
            <person name="Bertaux L."/>
            <person name="Bruley C."/>
            <person name="Garin J."/>
            <person name="Claverie J.M."/>
            <person name="Abergel C."/>
        </authorList>
    </citation>
    <scope>NUCLEOTIDE SEQUENCE [LARGE SCALE GENOMIC DNA]</scope>
    <source>
        <strain evidence="4">Melbourne</strain>
    </source>
</reference>
<dbReference type="InterPro" id="IPR003409">
    <property type="entry name" value="MORN"/>
</dbReference>
<dbReference type="RefSeq" id="YP_009430260.1">
    <property type="nucleotide sequence ID" value="NC_021858.1"/>
</dbReference>